<dbReference type="EMBL" id="GDID01005492">
    <property type="protein sequence ID" value="JAP91114.1"/>
    <property type="molecule type" value="Transcribed_RNA"/>
</dbReference>
<dbReference type="GO" id="GO:0007165">
    <property type="term" value="P:signal transduction"/>
    <property type="evidence" value="ECO:0007669"/>
    <property type="project" value="TreeGrafter"/>
</dbReference>
<evidence type="ECO:0000256" key="1">
    <source>
        <dbReference type="ARBA" id="ARBA00010646"/>
    </source>
</evidence>
<dbReference type="GO" id="GO:0009253">
    <property type="term" value="P:peptidoglycan catabolic process"/>
    <property type="evidence" value="ECO:0007669"/>
    <property type="project" value="InterPro"/>
</dbReference>
<name>A0A146K5G2_9EUKA</name>
<dbReference type="PROSITE" id="PS51904">
    <property type="entry name" value="GLYCOSYL_HYDROL_F25_2"/>
    <property type="match status" value="1"/>
</dbReference>
<protein>
    <submittedName>
        <fullName evidence="3">Glycosyl hydrolase family 25 protein</fullName>
    </submittedName>
</protein>
<dbReference type="AlphaFoldDB" id="A0A146K5G2"/>
<proteinExistence type="inferred from homology"/>
<sequence>MGYDLSYFEGDVQQSSFDCLRKNGMEFAVFEVYVHNFLNQFAANDYKRAKAAGFKRIDFYHYPSNKQDPRQQVRDSINYLKENDAMDFGMFWIDIEERDYYENNCPANKEMVIQIVDEAIKQLPDGKKRLGVYASKHMWDMLLCDWDGLKEYPLWYPHYNKQPDFSDFVPFGGWTKPVMKQYAAAIEMCNTLIDNDVML</sequence>
<dbReference type="GO" id="GO:0003796">
    <property type="term" value="F:lysozyme activity"/>
    <property type="evidence" value="ECO:0007669"/>
    <property type="project" value="InterPro"/>
</dbReference>
<dbReference type="GO" id="GO:0016998">
    <property type="term" value="P:cell wall macromolecule catabolic process"/>
    <property type="evidence" value="ECO:0007669"/>
    <property type="project" value="InterPro"/>
</dbReference>
<organism evidence="3">
    <name type="scientific">Trepomonas sp. PC1</name>
    <dbReference type="NCBI Taxonomy" id="1076344"/>
    <lineage>
        <taxon>Eukaryota</taxon>
        <taxon>Metamonada</taxon>
        <taxon>Diplomonadida</taxon>
        <taxon>Hexamitidae</taxon>
        <taxon>Hexamitinae</taxon>
        <taxon>Trepomonas</taxon>
    </lineage>
</organism>
<dbReference type="Gene3D" id="3.20.20.80">
    <property type="entry name" value="Glycosidases"/>
    <property type="match status" value="1"/>
</dbReference>
<comment type="similarity">
    <text evidence="1">Belongs to the glycosyl hydrolase 25 family.</text>
</comment>
<dbReference type="PANTHER" id="PTHR23208">
    <property type="entry name" value="LYSOZYME PROTEIN"/>
    <property type="match status" value="1"/>
</dbReference>
<dbReference type="PANTHER" id="PTHR23208:SF36">
    <property type="entry name" value="LYSOZYME-RELATED"/>
    <property type="match status" value="1"/>
</dbReference>
<dbReference type="SUPFAM" id="SSF51445">
    <property type="entry name" value="(Trans)glycosidases"/>
    <property type="match status" value="1"/>
</dbReference>
<keyword evidence="2" id="KW-0732">Signal</keyword>
<accession>A0A146K5G2</accession>
<dbReference type="InterPro" id="IPR017853">
    <property type="entry name" value="GH"/>
</dbReference>
<reference evidence="3" key="1">
    <citation type="submission" date="2015-07" db="EMBL/GenBank/DDBJ databases">
        <title>Adaptation to a free-living lifestyle via gene acquisitions in the diplomonad Trepomonas sp. PC1.</title>
        <authorList>
            <person name="Xu F."/>
            <person name="Jerlstrom-Hultqvist J."/>
            <person name="Kolisko M."/>
            <person name="Simpson A.G.B."/>
            <person name="Roger A.J."/>
            <person name="Svard S.G."/>
            <person name="Andersson J.O."/>
        </authorList>
    </citation>
    <scope>NUCLEOTIDE SEQUENCE</scope>
    <source>
        <strain evidence="3">PC1</strain>
    </source>
</reference>
<evidence type="ECO:0000256" key="2">
    <source>
        <dbReference type="ARBA" id="ARBA00022729"/>
    </source>
</evidence>
<gene>
    <name evidence="3" type="ORF">TPC1_17362</name>
</gene>
<keyword evidence="3" id="KW-0378">Hydrolase</keyword>
<dbReference type="InterPro" id="IPR002053">
    <property type="entry name" value="Glyco_hydro_25"/>
</dbReference>
<dbReference type="InterPro" id="IPR051595">
    <property type="entry name" value="GH25_Enzymes"/>
</dbReference>
<dbReference type="Pfam" id="PF01183">
    <property type="entry name" value="Glyco_hydro_25"/>
    <property type="match status" value="1"/>
</dbReference>
<evidence type="ECO:0000313" key="3">
    <source>
        <dbReference type="EMBL" id="JAP91114.1"/>
    </source>
</evidence>